<dbReference type="PANTHER" id="PTHR47837">
    <property type="entry name" value="GTP PYROPHOSPHOKINASE YJBM"/>
    <property type="match status" value="1"/>
</dbReference>
<sequence>MAQYPQLKFSMKAVRRSGERLAEKLIVVDEESYQDAQNIFQIANSWRDSHFLPMRSVYLSVRFRMLRGGISGDMAARPKRMASIRRKLRETSTKLDQMQDIAGCRAIINDIAGVRELTARIREKFPHSFRQEWPYIDAPKADGYRSHHLVFDFCPRKKDQEPYQGRRIELQIRTRLQHSWATAVEAVGLFNGQDLKHHKGSEEWLRLFQLVSAEFAHVEGCPVGPDVPCRSERIAEIKDLNHRLGAVGVLENIRTATHYAETFVYDRGKYFLIVYKADHTVEVENYDDSIQVTARLAKIERDIEGGSTNAKAVVVEVNKVENLVRTYPNYFGDVSLFVRNLRRITKGEDAQEYSLSPQQVVRPRPHERPDPSLLIRRYRGWDL</sequence>
<protein>
    <recommendedName>
        <fullName evidence="1">RelA/SpoT domain-containing protein</fullName>
    </recommendedName>
</protein>
<name>A0ABX4TPM4_9HYPH</name>
<evidence type="ECO:0000313" key="2">
    <source>
        <dbReference type="EMBL" id="PLU04519.1"/>
    </source>
</evidence>
<dbReference type="InterPro" id="IPR043519">
    <property type="entry name" value="NT_sf"/>
</dbReference>
<dbReference type="Proteomes" id="UP001190825">
    <property type="component" value="Unassembled WGS sequence"/>
</dbReference>
<dbReference type="InterPro" id="IPR052366">
    <property type="entry name" value="GTP_Pyrophosphokinase"/>
</dbReference>
<evidence type="ECO:0000259" key="1">
    <source>
        <dbReference type="SMART" id="SM00954"/>
    </source>
</evidence>
<dbReference type="Pfam" id="PF04607">
    <property type="entry name" value="RelA_SpoT"/>
    <property type="match status" value="1"/>
</dbReference>
<dbReference type="InterPro" id="IPR007685">
    <property type="entry name" value="RelA_SpoT"/>
</dbReference>
<dbReference type="PANTHER" id="PTHR47837:SF1">
    <property type="entry name" value="GTP PYROPHOSPHOKINASE YJBM"/>
    <property type="match status" value="1"/>
</dbReference>
<dbReference type="SUPFAM" id="SSF81301">
    <property type="entry name" value="Nucleotidyltransferase"/>
    <property type="match status" value="1"/>
</dbReference>
<dbReference type="EMBL" id="NBUC01000065">
    <property type="protein sequence ID" value="PLU04519.1"/>
    <property type="molecule type" value="Genomic_DNA"/>
</dbReference>
<keyword evidence="3" id="KW-1185">Reference proteome</keyword>
<organism evidence="2 3">
    <name type="scientific">Sinorhizobium medicae</name>
    <dbReference type="NCBI Taxonomy" id="110321"/>
    <lineage>
        <taxon>Bacteria</taxon>
        <taxon>Pseudomonadati</taxon>
        <taxon>Pseudomonadota</taxon>
        <taxon>Alphaproteobacteria</taxon>
        <taxon>Hyphomicrobiales</taxon>
        <taxon>Rhizobiaceae</taxon>
        <taxon>Sinorhizobium/Ensifer group</taxon>
        <taxon>Sinorhizobium</taxon>
    </lineage>
</organism>
<dbReference type="Gene3D" id="3.30.460.10">
    <property type="entry name" value="Beta Polymerase, domain 2"/>
    <property type="match status" value="1"/>
</dbReference>
<proteinExistence type="predicted"/>
<feature type="domain" description="RelA/SpoT" evidence="1">
    <location>
        <begin position="76"/>
        <end position="195"/>
    </location>
</feature>
<dbReference type="RefSeq" id="WP_017275357.1">
    <property type="nucleotide sequence ID" value="NZ_NBUC01000065.1"/>
</dbReference>
<dbReference type="SMART" id="SM00954">
    <property type="entry name" value="RelA_SpoT"/>
    <property type="match status" value="1"/>
</dbReference>
<dbReference type="CDD" id="cd05399">
    <property type="entry name" value="NT_Rel-Spo_like"/>
    <property type="match status" value="1"/>
</dbReference>
<accession>A0ABX4TPM4</accession>
<comment type="caution">
    <text evidence="2">The sequence shown here is derived from an EMBL/GenBank/DDBJ whole genome shotgun (WGS) entry which is preliminary data.</text>
</comment>
<gene>
    <name evidence="2" type="ORF">BMJ33_11670</name>
</gene>
<evidence type="ECO:0000313" key="3">
    <source>
        <dbReference type="Proteomes" id="UP001190825"/>
    </source>
</evidence>
<reference evidence="2 3" key="1">
    <citation type="journal article" date="2018" name="FEMS Microbiol. Ecol.">
        <title>Co-invading symbiotic mutualists of Medicago polymorpha retain high ancestral diversity and contain diverse accessory genomes.</title>
        <authorList>
            <person name="Porter S.S."/>
            <person name="Faber-Hammond J.J."/>
            <person name="Friesen M.L."/>
        </authorList>
    </citation>
    <scope>NUCLEOTIDE SEQUENCE [LARGE SCALE GENOMIC DNA]</scope>
    <source>
        <strain evidence="2 3">Str16</strain>
    </source>
</reference>